<feature type="compositionally biased region" description="Low complexity" evidence="1">
    <location>
        <begin position="202"/>
        <end position="229"/>
    </location>
</feature>
<comment type="caution">
    <text evidence="3">The sequence shown here is derived from an EMBL/GenBank/DDBJ whole genome shotgun (WGS) entry which is preliminary data.</text>
</comment>
<dbReference type="PANTHER" id="PTHR42085">
    <property type="entry name" value="F-BOX DOMAIN-CONTAINING PROTEIN"/>
    <property type="match status" value="1"/>
</dbReference>
<dbReference type="EMBL" id="JAUEPN010000002">
    <property type="protein sequence ID" value="KAK3299154.1"/>
    <property type="molecule type" value="Genomic_DNA"/>
</dbReference>
<proteinExistence type="predicted"/>
<evidence type="ECO:0000313" key="4">
    <source>
        <dbReference type="Proteomes" id="UP001278766"/>
    </source>
</evidence>
<sequence length="292" mass="31734">MPRNPPTFLTLPVELRLEIYTHLLVLPPPPPRETLQATYRCSYAASPLSSSPTKTNPKPTLHPEILRVNSQVYHEALPVLYSQNTFSAHPVRLTAQPRLYHPYCTPCRPIATLLGTNFAPTTIPNQKAPLSTTNPNTHLIRKWHLRLRLDATPATNPAAASEPSTNNNIINGDSDTTMSARLGASFSHADALTLELWRGMPATRTRTPAPTPNTNTNTNSDADADPAASADDDIGVETLRPFEHVRGVRRVQIVGATAGLEAYVARLRGRMMTAAAVGNGREGSNASIAIYL</sequence>
<dbReference type="RefSeq" id="XP_062662668.1">
    <property type="nucleotide sequence ID" value="XM_062807285.1"/>
</dbReference>
<dbReference type="AlphaFoldDB" id="A0AAE0HM94"/>
<organism evidence="3 4">
    <name type="scientific">Chaetomium fimeti</name>
    <dbReference type="NCBI Taxonomy" id="1854472"/>
    <lineage>
        <taxon>Eukaryota</taxon>
        <taxon>Fungi</taxon>
        <taxon>Dikarya</taxon>
        <taxon>Ascomycota</taxon>
        <taxon>Pezizomycotina</taxon>
        <taxon>Sordariomycetes</taxon>
        <taxon>Sordariomycetidae</taxon>
        <taxon>Sordariales</taxon>
        <taxon>Chaetomiaceae</taxon>
        <taxon>Chaetomium</taxon>
    </lineage>
</organism>
<name>A0AAE0HM94_9PEZI</name>
<dbReference type="Pfam" id="PF20150">
    <property type="entry name" value="2EXR"/>
    <property type="match status" value="1"/>
</dbReference>
<protein>
    <recommendedName>
        <fullName evidence="2">2EXR domain-containing protein</fullName>
    </recommendedName>
</protein>
<evidence type="ECO:0000313" key="3">
    <source>
        <dbReference type="EMBL" id="KAK3299154.1"/>
    </source>
</evidence>
<accession>A0AAE0HM94</accession>
<reference evidence="3" key="1">
    <citation type="journal article" date="2023" name="Mol. Phylogenet. Evol.">
        <title>Genome-scale phylogeny and comparative genomics of the fungal order Sordariales.</title>
        <authorList>
            <person name="Hensen N."/>
            <person name="Bonometti L."/>
            <person name="Westerberg I."/>
            <person name="Brannstrom I.O."/>
            <person name="Guillou S."/>
            <person name="Cros-Aarteil S."/>
            <person name="Calhoun S."/>
            <person name="Haridas S."/>
            <person name="Kuo A."/>
            <person name="Mondo S."/>
            <person name="Pangilinan J."/>
            <person name="Riley R."/>
            <person name="LaButti K."/>
            <person name="Andreopoulos B."/>
            <person name="Lipzen A."/>
            <person name="Chen C."/>
            <person name="Yan M."/>
            <person name="Daum C."/>
            <person name="Ng V."/>
            <person name="Clum A."/>
            <person name="Steindorff A."/>
            <person name="Ohm R.A."/>
            <person name="Martin F."/>
            <person name="Silar P."/>
            <person name="Natvig D.O."/>
            <person name="Lalanne C."/>
            <person name="Gautier V."/>
            <person name="Ament-Velasquez S.L."/>
            <person name="Kruys A."/>
            <person name="Hutchinson M.I."/>
            <person name="Powell A.J."/>
            <person name="Barry K."/>
            <person name="Miller A.N."/>
            <person name="Grigoriev I.V."/>
            <person name="Debuchy R."/>
            <person name="Gladieux P."/>
            <person name="Hiltunen Thoren M."/>
            <person name="Johannesson H."/>
        </authorList>
    </citation>
    <scope>NUCLEOTIDE SEQUENCE</scope>
    <source>
        <strain evidence="3">CBS 168.71</strain>
    </source>
</reference>
<gene>
    <name evidence="3" type="ORF">B0H64DRAFT_454843</name>
</gene>
<reference evidence="3" key="2">
    <citation type="submission" date="2023-06" db="EMBL/GenBank/DDBJ databases">
        <authorList>
            <consortium name="Lawrence Berkeley National Laboratory"/>
            <person name="Haridas S."/>
            <person name="Hensen N."/>
            <person name="Bonometti L."/>
            <person name="Westerberg I."/>
            <person name="Brannstrom I.O."/>
            <person name="Guillou S."/>
            <person name="Cros-Aarteil S."/>
            <person name="Calhoun S."/>
            <person name="Kuo A."/>
            <person name="Mondo S."/>
            <person name="Pangilinan J."/>
            <person name="Riley R."/>
            <person name="Labutti K."/>
            <person name="Andreopoulos B."/>
            <person name="Lipzen A."/>
            <person name="Chen C."/>
            <person name="Yanf M."/>
            <person name="Daum C."/>
            <person name="Ng V."/>
            <person name="Clum A."/>
            <person name="Steindorff A."/>
            <person name="Ohm R."/>
            <person name="Martin F."/>
            <person name="Silar P."/>
            <person name="Natvig D."/>
            <person name="Lalanne C."/>
            <person name="Gautier V."/>
            <person name="Ament-Velasquez S.L."/>
            <person name="Kruys A."/>
            <person name="Hutchinson M.I."/>
            <person name="Powell A.J."/>
            <person name="Barry K."/>
            <person name="Miller A.N."/>
            <person name="Grigoriev I.V."/>
            <person name="Debuchy R."/>
            <person name="Gladieux P."/>
            <person name="Thoren M.H."/>
            <person name="Johannesson H."/>
        </authorList>
    </citation>
    <scope>NUCLEOTIDE SEQUENCE</scope>
    <source>
        <strain evidence="3">CBS 168.71</strain>
    </source>
</reference>
<feature type="region of interest" description="Disordered" evidence="1">
    <location>
        <begin position="202"/>
        <end position="230"/>
    </location>
</feature>
<evidence type="ECO:0000259" key="2">
    <source>
        <dbReference type="Pfam" id="PF20150"/>
    </source>
</evidence>
<keyword evidence="4" id="KW-1185">Reference proteome</keyword>
<feature type="domain" description="2EXR" evidence="2">
    <location>
        <begin position="7"/>
        <end position="89"/>
    </location>
</feature>
<dbReference type="InterPro" id="IPR045518">
    <property type="entry name" value="2EXR"/>
</dbReference>
<dbReference type="PANTHER" id="PTHR42085:SF4">
    <property type="entry name" value="F-BOX DOMAIN-CONTAINING PROTEIN"/>
    <property type="match status" value="1"/>
</dbReference>
<dbReference type="GeneID" id="87844233"/>
<dbReference type="InterPro" id="IPR038883">
    <property type="entry name" value="AN11006-like"/>
</dbReference>
<dbReference type="Proteomes" id="UP001278766">
    <property type="component" value="Unassembled WGS sequence"/>
</dbReference>
<evidence type="ECO:0000256" key="1">
    <source>
        <dbReference type="SAM" id="MobiDB-lite"/>
    </source>
</evidence>